<evidence type="ECO:0000256" key="5">
    <source>
        <dbReference type="ARBA" id="ARBA00022989"/>
    </source>
</evidence>
<evidence type="ECO:0000313" key="9">
    <source>
        <dbReference type="EMBL" id="ADV67026.1"/>
    </source>
</evidence>
<dbReference type="InterPro" id="IPR000326">
    <property type="entry name" value="PAP2/HPO"/>
</dbReference>
<dbReference type="Proteomes" id="UP000008635">
    <property type="component" value="Chromosome"/>
</dbReference>
<feature type="transmembrane region" description="Helical" evidence="7">
    <location>
        <begin position="203"/>
        <end position="223"/>
    </location>
</feature>
<reference evidence="9 10" key="1">
    <citation type="journal article" date="2011" name="Stand. Genomic Sci.">
        <title>Complete genome sequence of Deinococcus maricopensis type strain (LB-34).</title>
        <authorList>
            <person name="Pukall R."/>
            <person name="Zeytun A."/>
            <person name="Lucas S."/>
            <person name="Lapidus A."/>
            <person name="Hammon N."/>
            <person name="Deshpande S."/>
            <person name="Nolan M."/>
            <person name="Cheng J.F."/>
            <person name="Pitluck S."/>
            <person name="Liolios K."/>
            <person name="Pagani I."/>
            <person name="Mikhailova N."/>
            <person name="Ivanova N."/>
            <person name="Mavromatis K."/>
            <person name="Pati A."/>
            <person name="Tapia R."/>
            <person name="Han C."/>
            <person name="Goodwin L."/>
            <person name="Chen A."/>
            <person name="Palaniappan K."/>
            <person name="Land M."/>
            <person name="Hauser L."/>
            <person name="Chang Y.J."/>
            <person name="Jeffries C.D."/>
            <person name="Brambilla E.M."/>
            <person name="Rohde M."/>
            <person name="Goker M."/>
            <person name="Detter J.C."/>
            <person name="Woyke T."/>
            <person name="Bristow J."/>
            <person name="Eisen J.A."/>
            <person name="Markowitz V."/>
            <person name="Hugenholtz P."/>
            <person name="Kyrpides N.C."/>
            <person name="Klenk H.P."/>
        </authorList>
    </citation>
    <scope>NUCLEOTIDE SEQUENCE [LARGE SCALE GENOMIC DNA]</scope>
    <source>
        <strain evidence="10">DSM 21211 / LMG 22137 / NRRL B-23946 / LB-34</strain>
    </source>
</reference>
<dbReference type="Gene3D" id="1.20.144.10">
    <property type="entry name" value="Phosphatidic acid phosphatase type 2/haloperoxidase"/>
    <property type="match status" value="2"/>
</dbReference>
<evidence type="ECO:0000256" key="3">
    <source>
        <dbReference type="ARBA" id="ARBA00022692"/>
    </source>
</evidence>
<name>E8U7I7_DEIML</name>
<feature type="transmembrane region" description="Helical" evidence="7">
    <location>
        <begin position="21"/>
        <end position="43"/>
    </location>
</feature>
<proteinExistence type="predicted"/>
<dbReference type="RefSeq" id="WP_013556531.1">
    <property type="nucleotide sequence ID" value="NC_014958.1"/>
</dbReference>
<keyword evidence="4" id="KW-0378">Hydrolase</keyword>
<keyword evidence="3 7" id="KW-0812">Transmembrane</keyword>
<accession>E8U7I7</accession>
<dbReference type="CDD" id="cd03392">
    <property type="entry name" value="PAP2_like_2"/>
    <property type="match status" value="1"/>
</dbReference>
<dbReference type="InterPro" id="IPR036938">
    <property type="entry name" value="PAP2/HPO_sf"/>
</dbReference>
<feature type="transmembrane region" description="Helical" evidence="7">
    <location>
        <begin position="73"/>
        <end position="97"/>
    </location>
</feature>
<dbReference type="eggNOG" id="COG0671">
    <property type="taxonomic scope" value="Bacteria"/>
</dbReference>
<keyword evidence="5 7" id="KW-1133">Transmembrane helix</keyword>
<keyword evidence="10" id="KW-1185">Reference proteome</keyword>
<dbReference type="PANTHER" id="PTHR14969">
    <property type="entry name" value="SPHINGOSINE-1-PHOSPHATE PHOSPHOHYDROLASE"/>
    <property type="match status" value="1"/>
</dbReference>
<protein>
    <submittedName>
        <fullName evidence="9">Phosphoesterase PA-phosphatase related protein</fullName>
    </submittedName>
</protein>
<evidence type="ECO:0000256" key="2">
    <source>
        <dbReference type="ARBA" id="ARBA00022475"/>
    </source>
</evidence>
<feature type="domain" description="Phosphatidic acid phosphatase type 2/haloperoxidase" evidence="8">
    <location>
        <begin position="104"/>
        <end position="214"/>
    </location>
</feature>
<dbReference type="OrthoDB" id="9789113at2"/>
<dbReference type="Pfam" id="PF01569">
    <property type="entry name" value="PAP2"/>
    <property type="match status" value="1"/>
</dbReference>
<dbReference type="GO" id="GO:0005886">
    <property type="term" value="C:plasma membrane"/>
    <property type="evidence" value="ECO:0007669"/>
    <property type="project" value="UniProtKB-SubCell"/>
</dbReference>
<dbReference type="HOGENOM" id="CLU_072573_3_0_0"/>
<comment type="subcellular location">
    <subcellularLocation>
        <location evidence="1">Cell membrane</location>
        <topology evidence="1">Multi-pass membrane protein</topology>
    </subcellularLocation>
</comment>
<evidence type="ECO:0000313" key="10">
    <source>
        <dbReference type="Proteomes" id="UP000008635"/>
    </source>
</evidence>
<evidence type="ECO:0000256" key="7">
    <source>
        <dbReference type="SAM" id="Phobius"/>
    </source>
</evidence>
<dbReference type="KEGG" id="dmr:Deima_1376"/>
<dbReference type="SMART" id="SM00014">
    <property type="entry name" value="acidPPc"/>
    <property type="match status" value="1"/>
</dbReference>
<organism evidence="9 10">
    <name type="scientific">Deinococcus maricopensis (strain DSM 21211 / LMG 22137 / NRRL B-23946 / LB-34)</name>
    <dbReference type="NCBI Taxonomy" id="709986"/>
    <lineage>
        <taxon>Bacteria</taxon>
        <taxon>Thermotogati</taxon>
        <taxon>Deinococcota</taxon>
        <taxon>Deinococci</taxon>
        <taxon>Deinococcales</taxon>
        <taxon>Deinococcaceae</taxon>
        <taxon>Deinococcus</taxon>
    </lineage>
</organism>
<reference evidence="10" key="2">
    <citation type="submission" date="2011-01" db="EMBL/GenBank/DDBJ databases">
        <title>The complete genome of Deinococcus maricopensis DSM 21211.</title>
        <authorList>
            <consortium name="US DOE Joint Genome Institute (JGI-PGF)"/>
            <person name="Lucas S."/>
            <person name="Copeland A."/>
            <person name="Lapidus A."/>
            <person name="Goodwin L."/>
            <person name="Pitluck S."/>
            <person name="Kyrpides N."/>
            <person name="Mavromatis K."/>
            <person name="Pagani I."/>
            <person name="Ivanova N."/>
            <person name="Ovchinnikova G."/>
            <person name="Zeytun A."/>
            <person name="Detter J.C."/>
            <person name="Han C."/>
            <person name="Land M."/>
            <person name="Hauser L."/>
            <person name="Markowitz V."/>
            <person name="Cheng J.-F."/>
            <person name="Hugenholtz P."/>
            <person name="Woyke T."/>
            <person name="Wu D."/>
            <person name="Pukall R."/>
            <person name="Gehrich-Schroeter G."/>
            <person name="Brambilla E."/>
            <person name="Klenk H.-P."/>
            <person name="Eisen J.A."/>
        </authorList>
    </citation>
    <scope>NUCLEOTIDE SEQUENCE [LARGE SCALE GENOMIC DNA]</scope>
    <source>
        <strain evidence="10">DSM 21211 / LMG 22137 / NRRL B-23946 / LB-34</strain>
    </source>
</reference>
<feature type="transmembrane region" description="Helical" evidence="7">
    <location>
        <begin position="104"/>
        <end position="126"/>
    </location>
</feature>
<dbReference type="GO" id="GO:0016787">
    <property type="term" value="F:hydrolase activity"/>
    <property type="evidence" value="ECO:0007669"/>
    <property type="project" value="UniProtKB-KW"/>
</dbReference>
<gene>
    <name evidence="9" type="ordered locus">Deima_1376</name>
</gene>
<dbReference type="SUPFAM" id="SSF48317">
    <property type="entry name" value="Acid phosphatase/Vanadium-dependent haloperoxidase"/>
    <property type="match status" value="1"/>
</dbReference>
<dbReference type="EMBL" id="CP002454">
    <property type="protein sequence ID" value="ADV67026.1"/>
    <property type="molecule type" value="Genomic_DNA"/>
</dbReference>
<feature type="transmembrane region" description="Helical" evidence="7">
    <location>
        <begin position="146"/>
        <end position="166"/>
    </location>
</feature>
<feature type="transmembrane region" description="Helical" evidence="7">
    <location>
        <begin position="173"/>
        <end position="191"/>
    </location>
</feature>
<evidence type="ECO:0000256" key="6">
    <source>
        <dbReference type="ARBA" id="ARBA00023136"/>
    </source>
</evidence>
<sequence precursor="true">MSAPAPAHVHVRRLLAFLAKYWRALLALAAGLVLPLLGFAAIAEDVYEKEPFDFEEPLMLAIHRSSSDGLNHVAGAMSIFGSLKGMLPVTLLLTVLLYRVRARLGYFALLTLGGVALINTLLKQIFDRPRPALWTPFMPEPDFSFPSGHAMFASALASMLVAVLWPTRWRLPALLLGVFYVLLMMWSRVYIGVHYPTDVTGGALFSVAWVFGLSQILGIHRVLAPRAPAPSPEGA</sequence>
<keyword evidence="6 7" id="KW-0472">Membrane</keyword>
<keyword evidence="2" id="KW-1003">Cell membrane</keyword>
<dbReference type="AlphaFoldDB" id="E8U7I7"/>
<evidence type="ECO:0000259" key="8">
    <source>
        <dbReference type="SMART" id="SM00014"/>
    </source>
</evidence>
<evidence type="ECO:0000256" key="4">
    <source>
        <dbReference type="ARBA" id="ARBA00022801"/>
    </source>
</evidence>
<evidence type="ECO:0000256" key="1">
    <source>
        <dbReference type="ARBA" id="ARBA00004651"/>
    </source>
</evidence>
<dbReference type="PANTHER" id="PTHR14969:SF62">
    <property type="entry name" value="DECAPRENYLPHOSPHORYL-5-PHOSPHORIBOSE PHOSPHATASE RV3807C-RELATED"/>
    <property type="match status" value="1"/>
</dbReference>
<dbReference type="STRING" id="709986.Deima_1376"/>